<dbReference type="Proteomes" id="UP000032180">
    <property type="component" value="Chromosome 2"/>
</dbReference>
<feature type="region of interest" description="Disordered" evidence="1">
    <location>
        <begin position="45"/>
        <end position="89"/>
    </location>
</feature>
<dbReference type="EnsemblPlants" id="LPERR02G16380.1">
    <property type="protein sequence ID" value="LPERR02G16380.1"/>
    <property type="gene ID" value="LPERR02G16380"/>
</dbReference>
<accession>A0A0D9VH14</accession>
<feature type="compositionally biased region" description="Basic residues" evidence="1">
    <location>
        <begin position="212"/>
        <end position="222"/>
    </location>
</feature>
<reference evidence="2 3" key="1">
    <citation type="submission" date="2012-08" db="EMBL/GenBank/DDBJ databases">
        <title>Oryza genome evolution.</title>
        <authorList>
            <person name="Wing R.A."/>
        </authorList>
    </citation>
    <scope>NUCLEOTIDE SEQUENCE</scope>
</reference>
<keyword evidence="3" id="KW-1185">Reference proteome</keyword>
<feature type="region of interest" description="Disordered" evidence="1">
    <location>
        <begin position="1"/>
        <end position="25"/>
    </location>
</feature>
<dbReference type="eggNOG" id="ENOG502R3RU">
    <property type="taxonomic scope" value="Eukaryota"/>
</dbReference>
<dbReference type="Gramene" id="LPERR02G16380.1">
    <property type="protein sequence ID" value="LPERR02G16380.1"/>
    <property type="gene ID" value="LPERR02G16380"/>
</dbReference>
<reference evidence="3" key="2">
    <citation type="submission" date="2013-12" db="EMBL/GenBank/DDBJ databases">
        <authorList>
            <person name="Yu Y."/>
            <person name="Lee S."/>
            <person name="de Baynast K."/>
            <person name="Wissotski M."/>
            <person name="Liu L."/>
            <person name="Talag J."/>
            <person name="Goicoechea J."/>
            <person name="Angelova A."/>
            <person name="Jetty R."/>
            <person name="Kudrna D."/>
            <person name="Golser W."/>
            <person name="Rivera L."/>
            <person name="Zhang J."/>
            <person name="Wing R."/>
        </authorList>
    </citation>
    <scope>NUCLEOTIDE SEQUENCE</scope>
</reference>
<dbReference type="AlphaFoldDB" id="A0A0D9VH14"/>
<feature type="compositionally biased region" description="Low complexity" evidence="1">
    <location>
        <begin position="51"/>
        <end position="61"/>
    </location>
</feature>
<dbReference type="PANTHER" id="PTHR34666:SF1">
    <property type="entry name" value="OS02G0554800 PROTEIN"/>
    <property type="match status" value="1"/>
</dbReference>
<feature type="compositionally biased region" description="Basic and acidic residues" evidence="1">
    <location>
        <begin position="70"/>
        <end position="82"/>
    </location>
</feature>
<sequence>MDDGGDGDFTFPAPPATATAKMSPSLQEDGLGLLWPRIPPTAAASSNLLWPFSSPSPTAAAAEEDERDEEERMDKLWEHARGDDEDDDVDVDMEKSERMDMLWEDFNDELLLQLRRRHHKRDLATPSSSPNDDDGCSLSSPSPSSAGYCYQGCAPTMLRASSRAGAVGHLYGRGGDGGRRSRPPTGWEILLRLFRKLFAVDKSSPSPPTPCSHRRHGSIYVP</sequence>
<dbReference type="HOGENOM" id="CLU_1172247_0_0_1"/>
<organism evidence="2 3">
    <name type="scientific">Leersia perrieri</name>
    <dbReference type="NCBI Taxonomy" id="77586"/>
    <lineage>
        <taxon>Eukaryota</taxon>
        <taxon>Viridiplantae</taxon>
        <taxon>Streptophyta</taxon>
        <taxon>Embryophyta</taxon>
        <taxon>Tracheophyta</taxon>
        <taxon>Spermatophyta</taxon>
        <taxon>Magnoliopsida</taxon>
        <taxon>Liliopsida</taxon>
        <taxon>Poales</taxon>
        <taxon>Poaceae</taxon>
        <taxon>BOP clade</taxon>
        <taxon>Oryzoideae</taxon>
        <taxon>Oryzeae</taxon>
        <taxon>Oryzinae</taxon>
        <taxon>Leersia</taxon>
    </lineage>
</organism>
<dbReference type="PANTHER" id="PTHR34666">
    <property type="entry name" value="EXPRESSED PROTEIN"/>
    <property type="match status" value="1"/>
</dbReference>
<name>A0A0D9VH14_9ORYZ</name>
<feature type="region of interest" description="Disordered" evidence="1">
    <location>
        <begin position="122"/>
        <end position="141"/>
    </location>
</feature>
<protein>
    <submittedName>
        <fullName evidence="2">Uncharacterized protein</fullName>
    </submittedName>
</protein>
<evidence type="ECO:0000313" key="2">
    <source>
        <dbReference type="EnsemblPlants" id="LPERR02G16380.1"/>
    </source>
</evidence>
<feature type="region of interest" description="Disordered" evidence="1">
    <location>
        <begin position="202"/>
        <end position="222"/>
    </location>
</feature>
<evidence type="ECO:0000256" key="1">
    <source>
        <dbReference type="SAM" id="MobiDB-lite"/>
    </source>
</evidence>
<evidence type="ECO:0000313" key="3">
    <source>
        <dbReference type="Proteomes" id="UP000032180"/>
    </source>
</evidence>
<reference evidence="2" key="3">
    <citation type="submission" date="2015-04" db="UniProtKB">
        <authorList>
            <consortium name="EnsemblPlants"/>
        </authorList>
    </citation>
    <scope>IDENTIFICATION</scope>
</reference>
<proteinExistence type="predicted"/>